<keyword evidence="3" id="KW-1185">Reference proteome</keyword>
<dbReference type="SUPFAM" id="SSF53474">
    <property type="entry name" value="alpha/beta-Hydrolases"/>
    <property type="match status" value="1"/>
</dbReference>
<dbReference type="InterPro" id="IPR022742">
    <property type="entry name" value="Hydrolase_4"/>
</dbReference>
<gene>
    <name evidence="2" type="ORF">KTT_29020</name>
</gene>
<feature type="domain" description="Serine aminopeptidase S33" evidence="1">
    <location>
        <begin position="41"/>
        <end position="275"/>
    </location>
</feature>
<protein>
    <submittedName>
        <fullName evidence="2">Lysophospholipase</fullName>
    </submittedName>
</protein>
<dbReference type="RefSeq" id="WP_161975509.1">
    <property type="nucleotide sequence ID" value="NZ_BIFR01000001.1"/>
</dbReference>
<comment type="caution">
    <text evidence="2">The sequence shown here is derived from an EMBL/GenBank/DDBJ whole genome shotgun (WGS) entry which is preliminary data.</text>
</comment>
<dbReference type="InterPro" id="IPR051044">
    <property type="entry name" value="MAG_DAG_Lipase"/>
</dbReference>
<dbReference type="Pfam" id="PF12146">
    <property type="entry name" value="Hydrolase_4"/>
    <property type="match status" value="1"/>
</dbReference>
<dbReference type="EMBL" id="BIFR01000001">
    <property type="protein sequence ID" value="GCE13043.1"/>
    <property type="molecule type" value="Genomic_DNA"/>
</dbReference>
<dbReference type="Gene3D" id="3.40.50.1820">
    <property type="entry name" value="alpha/beta hydrolase"/>
    <property type="match status" value="1"/>
</dbReference>
<sequence length="294" mass="33383">MSYQPERQGEWGIPFEENRYHTELLATRDGCQLFLQSWQAESEHVLLILHGLGGHGGWYIDLAQELATQGITVYTMDHRGFGRSGGLQGHIDRHQTYIEDIAFVLTRLCERHPTGKLSILGHSMGGIFAAYVAALHKELIQGVIFLNPWIQDSAQIPIPTTVSIFVGGLLRSRRSWKLGGDVETMTLNPEAQQMLRADPLWRQAQTATFLVQIFLLRTGVLKMARQITLPALVLQAEQDRAVRPLATRRFFQQLASTKKTWISYPTFAHDTQFEANRSQLDQDIFNWLQAISET</sequence>
<accession>A0A402A1M5</accession>
<dbReference type="InterPro" id="IPR029058">
    <property type="entry name" value="AB_hydrolase_fold"/>
</dbReference>
<dbReference type="PANTHER" id="PTHR11614">
    <property type="entry name" value="PHOSPHOLIPASE-RELATED"/>
    <property type="match status" value="1"/>
</dbReference>
<proteinExistence type="predicted"/>
<organism evidence="2 3">
    <name type="scientific">Tengunoibacter tsumagoiensis</name>
    <dbReference type="NCBI Taxonomy" id="2014871"/>
    <lineage>
        <taxon>Bacteria</taxon>
        <taxon>Bacillati</taxon>
        <taxon>Chloroflexota</taxon>
        <taxon>Ktedonobacteria</taxon>
        <taxon>Ktedonobacterales</taxon>
        <taxon>Dictyobacteraceae</taxon>
        <taxon>Tengunoibacter</taxon>
    </lineage>
</organism>
<reference evidence="3" key="1">
    <citation type="submission" date="2018-12" db="EMBL/GenBank/DDBJ databases">
        <title>Tengunoibacter tsumagoiensis gen. nov., sp. nov., Dictyobacter kobayashii sp. nov., D. alpinus sp. nov., and D. joshuensis sp. nov. and description of Dictyobacteraceae fam. nov. within the order Ktedonobacterales isolated from Tengu-no-mugimeshi.</title>
        <authorList>
            <person name="Wang C.M."/>
            <person name="Zheng Y."/>
            <person name="Sakai Y."/>
            <person name="Toyoda A."/>
            <person name="Minakuchi Y."/>
            <person name="Abe K."/>
            <person name="Yokota A."/>
            <person name="Yabe S."/>
        </authorList>
    </citation>
    <scope>NUCLEOTIDE SEQUENCE [LARGE SCALE GENOMIC DNA]</scope>
    <source>
        <strain evidence="3">Uno3</strain>
    </source>
</reference>
<dbReference type="Proteomes" id="UP000287352">
    <property type="component" value="Unassembled WGS sequence"/>
</dbReference>
<evidence type="ECO:0000313" key="2">
    <source>
        <dbReference type="EMBL" id="GCE13043.1"/>
    </source>
</evidence>
<dbReference type="AlphaFoldDB" id="A0A402A1M5"/>
<name>A0A402A1M5_9CHLR</name>
<evidence type="ECO:0000313" key="3">
    <source>
        <dbReference type="Proteomes" id="UP000287352"/>
    </source>
</evidence>
<evidence type="ECO:0000259" key="1">
    <source>
        <dbReference type="Pfam" id="PF12146"/>
    </source>
</evidence>